<gene>
    <name evidence="1" type="primary">ORF29439</name>
</gene>
<feature type="non-terminal residue" evidence="1">
    <location>
        <position position="1"/>
    </location>
</feature>
<sequence length="134" mass="14724">VEYTDSGQDSHIDSDLTFRKVHTITGKSHEKLTDSLTKSSESDLNLSKVIQNGDIHNKNLVSTSDGIDTSIDQLSSDVKQLNISQNSPVDSDRTLFQATGDNSEVIHLTNSLDKLTMDNVHHHVVHATTAKKSQ</sequence>
<name>A0A0B6YLQ4_9EUPU</name>
<dbReference type="AlphaFoldDB" id="A0A0B6YLQ4"/>
<evidence type="ECO:0000313" key="1">
    <source>
        <dbReference type="EMBL" id="CEK57158.1"/>
    </source>
</evidence>
<reference evidence="1" key="1">
    <citation type="submission" date="2014-12" db="EMBL/GenBank/DDBJ databases">
        <title>Insight into the proteome of Arion vulgaris.</title>
        <authorList>
            <person name="Aradska J."/>
            <person name="Bulat T."/>
            <person name="Smidak R."/>
            <person name="Sarate P."/>
            <person name="Gangsoo J."/>
            <person name="Sialana F."/>
            <person name="Bilban M."/>
            <person name="Lubec G."/>
        </authorList>
    </citation>
    <scope>NUCLEOTIDE SEQUENCE</scope>
    <source>
        <tissue evidence="1">Skin</tissue>
    </source>
</reference>
<organism evidence="1">
    <name type="scientific">Arion vulgaris</name>
    <dbReference type="NCBI Taxonomy" id="1028688"/>
    <lineage>
        <taxon>Eukaryota</taxon>
        <taxon>Metazoa</taxon>
        <taxon>Spiralia</taxon>
        <taxon>Lophotrochozoa</taxon>
        <taxon>Mollusca</taxon>
        <taxon>Gastropoda</taxon>
        <taxon>Heterobranchia</taxon>
        <taxon>Euthyneura</taxon>
        <taxon>Panpulmonata</taxon>
        <taxon>Eupulmonata</taxon>
        <taxon>Stylommatophora</taxon>
        <taxon>Helicina</taxon>
        <taxon>Arionoidea</taxon>
        <taxon>Arionidae</taxon>
        <taxon>Arion</taxon>
    </lineage>
</organism>
<proteinExistence type="predicted"/>
<protein>
    <submittedName>
        <fullName evidence="1">Uncharacterized protein</fullName>
    </submittedName>
</protein>
<dbReference type="EMBL" id="HACG01010293">
    <property type="protein sequence ID" value="CEK57158.1"/>
    <property type="molecule type" value="Transcribed_RNA"/>
</dbReference>
<accession>A0A0B6YLQ4</accession>